<dbReference type="RefSeq" id="XP_025492603.1">
    <property type="nucleotide sequence ID" value="XM_025641388.1"/>
</dbReference>
<dbReference type="AlphaFoldDB" id="A0A319CU98"/>
<dbReference type="VEuPathDB" id="FungiDB:BO82DRAFT_61676"/>
<accession>A0A319CU98</accession>
<sequence>MSWSSVVARLYSMASYKFDSTPVWFSLSSTSFLLAQHSIPTFEPIIPNVLAIMQFKVLAFVPALVATAAATIDVAFSGYYLADCVAPSIESANVISGGCGPAQGLPVKSFSAHVYSGSCEDSTTSPVLKVYTATGCTAESLYGEYEVNSTTQCFEVDATFLSSEVVCE</sequence>
<keyword evidence="2" id="KW-1185">Reference proteome</keyword>
<gene>
    <name evidence="1" type="ORF">BO82DRAFT_61676</name>
</gene>
<name>A0A319CU98_9EURO</name>
<protein>
    <submittedName>
        <fullName evidence="1">Uncharacterized protein</fullName>
    </submittedName>
</protein>
<proteinExistence type="predicted"/>
<organism evidence="1 2">
    <name type="scientific">Aspergillus uvarum CBS 121591</name>
    <dbReference type="NCBI Taxonomy" id="1448315"/>
    <lineage>
        <taxon>Eukaryota</taxon>
        <taxon>Fungi</taxon>
        <taxon>Dikarya</taxon>
        <taxon>Ascomycota</taxon>
        <taxon>Pezizomycotina</taxon>
        <taxon>Eurotiomycetes</taxon>
        <taxon>Eurotiomycetidae</taxon>
        <taxon>Eurotiales</taxon>
        <taxon>Aspergillaceae</taxon>
        <taxon>Aspergillus</taxon>
        <taxon>Aspergillus subgen. Circumdati</taxon>
    </lineage>
</organism>
<dbReference type="OrthoDB" id="4423022at2759"/>
<dbReference type="EMBL" id="KZ821695">
    <property type="protein sequence ID" value="PYH82403.1"/>
    <property type="molecule type" value="Genomic_DNA"/>
</dbReference>
<evidence type="ECO:0000313" key="1">
    <source>
        <dbReference type="EMBL" id="PYH82403.1"/>
    </source>
</evidence>
<dbReference type="Proteomes" id="UP000248340">
    <property type="component" value="Unassembled WGS sequence"/>
</dbReference>
<reference evidence="1 2" key="1">
    <citation type="submission" date="2016-12" db="EMBL/GenBank/DDBJ databases">
        <title>The genomes of Aspergillus section Nigri reveals drivers in fungal speciation.</title>
        <authorList>
            <consortium name="DOE Joint Genome Institute"/>
            <person name="Vesth T.C."/>
            <person name="Nybo J."/>
            <person name="Theobald S."/>
            <person name="Brandl J."/>
            <person name="Frisvad J.C."/>
            <person name="Nielsen K.F."/>
            <person name="Lyhne E.K."/>
            <person name="Kogle M.E."/>
            <person name="Kuo A."/>
            <person name="Riley R."/>
            <person name="Clum A."/>
            <person name="Nolan M."/>
            <person name="Lipzen A."/>
            <person name="Salamov A."/>
            <person name="Henrissat B."/>
            <person name="Wiebenga A."/>
            <person name="De Vries R.P."/>
            <person name="Grigoriev I.V."/>
            <person name="Mortensen U.H."/>
            <person name="Andersen M.R."/>
            <person name="Baker S.E."/>
        </authorList>
    </citation>
    <scope>NUCLEOTIDE SEQUENCE [LARGE SCALE GENOMIC DNA]</scope>
    <source>
        <strain evidence="1 2">CBS 121591</strain>
    </source>
</reference>
<evidence type="ECO:0000313" key="2">
    <source>
        <dbReference type="Proteomes" id="UP000248340"/>
    </source>
</evidence>
<dbReference type="GeneID" id="37144130"/>